<evidence type="ECO:0000256" key="1">
    <source>
        <dbReference type="ARBA" id="ARBA00023157"/>
    </source>
</evidence>
<dbReference type="AlphaFoldDB" id="A0A917E4R0"/>
<dbReference type="NCBIfam" id="NF035944">
    <property type="entry name" value="PEPxxWA-CTERM"/>
    <property type="match status" value="1"/>
</dbReference>
<dbReference type="GO" id="GO:0006508">
    <property type="term" value="P:proteolysis"/>
    <property type="evidence" value="ECO:0007669"/>
    <property type="project" value="InterPro"/>
</dbReference>
<dbReference type="InterPro" id="IPR043504">
    <property type="entry name" value="Peptidase_S1_PA_chymotrypsin"/>
</dbReference>
<evidence type="ECO:0000256" key="3">
    <source>
        <dbReference type="SAM" id="SignalP"/>
    </source>
</evidence>
<dbReference type="PROSITE" id="PS50240">
    <property type="entry name" value="TRYPSIN_DOM"/>
    <property type="match status" value="1"/>
</dbReference>
<dbReference type="InterPro" id="IPR001254">
    <property type="entry name" value="Trypsin_dom"/>
</dbReference>
<feature type="signal peptide" evidence="3">
    <location>
        <begin position="1"/>
        <end position="26"/>
    </location>
</feature>
<feature type="domain" description="Peptidase S1" evidence="4">
    <location>
        <begin position="39"/>
        <end position="385"/>
    </location>
</feature>
<dbReference type="Pfam" id="PF07589">
    <property type="entry name" value="PEP-CTERM"/>
    <property type="match status" value="1"/>
</dbReference>
<name>A0A917E4R0_9SPHN</name>
<dbReference type="InterPro" id="IPR009003">
    <property type="entry name" value="Peptidase_S1_PA"/>
</dbReference>
<keyword evidence="1" id="KW-1015">Disulfide bond</keyword>
<feature type="chain" id="PRO_5037525045" description="Peptidase S1 domain-containing protein" evidence="3">
    <location>
        <begin position="27"/>
        <end position="418"/>
    </location>
</feature>
<accession>A0A917E4R0</accession>
<proteinExistence type="predicted"/>
<organism evidence="5 6">
    <name type="scientific">Sandarakinorhabdus glacialis</name>
    <dbReference type="NCBI Taxonomy" id="1614636"/>
    <lineage>
        <taxon>Bacteria</taxon>
        <taxon>Pseudomonadati</taxon>
        <taxon>Pseudomonadota</taxon>
        <taxon>Alphaproteobacteria</taxon>
        <taxon>Sphingomonadales</taxon>
        <taxon>Sphingosinicellaceae</taxon>
        <taxon>Sandarakinorhabdus</taxon>
    </lineage>
</organism>
<feature type="region of interest" description="Disordered" evidence="2">
    <location>
        <begin position="66"/>
        <end position="86"/>
    </location>
</feature>
<dbReference type="Gene3D" id="2.40.10.10">
    <property type="entry name" value="Trypsin-like serine proteases"/>
    <property type="match status" value="1"/>
</dbReference>
<dbReference type="GO" id="GO:0004252">
    <property type="term" value="F:serine-type endopeptidase activity"/>
    <property type="evidence" value="ECO:0007669"/>
    <property type="project" value="InterPro"/>
</dbReference>
<evidence type="ECO:0000313" key="6">
    <source>
        <dbReference type="Proteomes" id="UP000635071"/>
    </source>
</evidence>
<dbReference type="EMBL" id="BMJM01000001">
    <property type="protein sequence ID" value="GGE01177.1"/>
    <property type="molecule type" value="Genomic_DNA"/>
</dbReference>
<protein>
    <recommendedName>
        <fullName evidence="4">Peptidase S1 domain-containing protein</fullName>
    </recommendedName>
</protein>
<dbReference type="InterPro" id="IPR050430">
    <property type="entry name" value="Peptidase_S1"/>
</dbReference>
<dbReference type="SUPFAM" id="SSF50494">
    <property type="entry name" value="Trypsin-like serine proteases"/>
    <property type="match status" value="1"/>
</dbReference>
<evidence type="ECO:0000313" key="5">
    <source>
        <dbReference type="EMBL" id="GGE01177.1"/>
    </source>
</evidence>
<dbReference type="SMART" id="SM00020">
    <property type="entry name" value="Tryp_SPc"/>
    <property type="match status" value="1"/>
</dbReference>
<dbReference type="PANTHER" id="PTHR24276">
    <property type="entry name" value="POLYSERASE-RELATED"/>
    <property type="match status" value="1"/>
</dbReference>
<gene>
    <name evidence="5" type="ORF">GCM10011529_04370</name>
</gene>
<keyword evidence="6" id="KW-1185">Reference proteome</keyword>
<dbReference type="InterPro" id="IPR013424">
    <property type="entry name" value="Ice-binding_C"/>
</dbReference>
<keyword evidence="3" id="KW-0732">Signal</keyword>
<evidence type="ECO:0000256" key="2">
    <source>
        <dbReference type="SAM" id="MobiDB-lite"/>
    </source>
</evidence>
<sequence length="418" mass="42954">MRQYNIPVSILGLGAVTALMASPAAATSIAFETSSQPSLIGSSGAKSVSGTRDGLTWTAASRIIGQTPTSNVPVPPATGTGGGDPIYKPSANKSGVVALIMTYANGSRFICSGSLLGDGMSIATAGHCVSGGAGTPNPVSTTAYFFDGNADARTPFKPGGYSIDVSKYIVNEGYTGEVIDQNDIAILRLEHAASRAFERYDLFTADLTGEQFNVAGYGTRSNVGGASGNTPPANAQTGYLREGDNIYDYAWGNPLFQGFFTDIDPATGENFFGTADVEFSFISDFDNGLAAQSQATRIANALGLGPIGTANFADLGLGEREVNIAGGDSGGPGFIDGKLSSINSYGLTFGAGFGDFGGGLNSGWGEFSGYVPIFIHTDFIAAAMAVPEPGTWAMLIAGFGLTGASMRRRRAKAITLNA</sequence>
<reference evidence="5" key="1">
    <citation type="journal article" date="2014" name="Int. J. Syst. Evol. Microbiol.">
        <title>Complete genome sequence of Corynebacterium casei LMG S-19264T (=DSM 44701T), isolated from a smear-ripened cheese.</title>
        <authorList>
            <consortium name="US DOE Joint Genome Institute (JGI-PGF)"/>
            <person name="Walter F."/>
            <person name="Albersmeier A."/>
            <person name="Kalinowski J."/>
            <person name="Ruckert C."/>
        </authorList>
    </citation>
    <scope>NUCLEOTIDE SEQUENCE</scope>
    <source>
        <strain evidence="5">CGMCC 1.15519</strain>
    </source>
</reference>
<dbReference type="Proteomes" id="UP000635071">
    <property type="component" value="Unassembled WGS sequence"/>
</dbReference>
<reference evidence="5" key="2">
    <citation type="submission" date="2020-09" db="EMBL/GenBank/DDBJ databases">
        <authorList>
            <person name="Sun Q."/>
            <person name="Zhou Y."/>
        </authorList>
    </citation>
    <scope>NUCLEOTIDE SEQUENCE</scope>
    <source>
        <strain evidence="5">CGMCC 1.15519</strain>
    </source>
</reference>
<comment type="caution">
    <text evidence="5">The sequence shown here is derived from an EMBL/GenBank/DDBJ whole genome shotgun (WGS) entry which is preliminary data.</text>
</comment>
<dbReference type="NCBIfam" id="TIGR02595">
    <property type="entry name" value="PEP_CTERM"/>
    <property type="match status" value="1"/>
</dbReference>
<evidence type="ECO:0000259" key="4">
    <source>
        <dbReference type="PROSITE" id="PS50240"/>
    </source>
</evidence>
<dbReference type="Pfam" id="PF00089">
    <property type="entry name" value="Trypsin"/>
    <property type="match status" value="1"/>
</dbReference>
<dbReference type="PANTHER" id="PTHR24276:SF98">
    <property type="entry name" value="FI18310P1-RELATED"/>
    <property type="match status" value="1"/>
</dbReference>